<reference evidence="3" key="1">
    <citation type="submission" date="2022-11" db="UniProtKB">
        <authorList>
            <consortium name="WormBaseParasite"/>
        </authorList>
    </citation>
    <scope>IDENTIFICATION</scope>
</reference>
<dbReference type="Pfam" id="PF00454">
    <property type="entry name" value="PI3_PI4_kinase"/>
    <property type="match status" value="1"/>
</dbReference>
<evidence type="ECO:0000313" key="3">
    <source>
        <dbReference type="WBParaSite" id="PDA_v2.g31044.t1"/>
    </source>
</evidence>
<organism evidence="2 3">
    <name type="scientific">Panagrolaimus davidi</name>
    <dbReference type="NCBI Taxonomy" id="227884"/>
    <lineage>
        <taxon>Eukaryota</taxon>
        <taxon>Metazoa</taxon>
        <taxon>Ecdysozoa</taxon>
        <taxon>Nematoda</taxon>
        <taxon>Chromadorea</taxon>
        <taxon>Rhabditida</taxon>
        <taxon>Tylenchina</taxon>
        <taxon>Panagrolaimomorpha</taxon>
        <taxon>Panagrolaimoidea</taxon>
        <taxon>Panagrolaimidae</taxon>
        <taxon>Panagrolaimus</taxon>
    </lineage>
</organism>
<dbReference type="Proteomes" id="UP000887578">
    <property type="component" value="Unplaced"/>
</dbReference>
<dbReference type="WBParaSite" id="PDA_v2.g31044.t1">
    <property type="protein sequence ID" value="PDA_v2.g31044.t1"/>
    <property type="gene ID" value="PDA_v2.g31044"/>
</dbReference>
<dbReference type="PROSITE" id="PS50290">
    <property type="entry name" value="PI3_4_KINASE_3"/>
    <property type="match status" value="1"/>
</dbReference>
<name>A0A914QHG9_9BILA</name>
<evidence type="ECO:0000313" key="2">
    <source>
        <dbReference type="Proteomes" id="UP000887578"/>
    </source>
</evidence>
<dbReference type="AlphaFoldDB" id="A0A914QHG9"/>
<dbReference type="SUPFAM" id="SSF56112">
    <property type="entry name" value="Protein kinase-like (PK-like)"/>
    <property type="match status" value="1"/>
</dbReference>
<feature type="domain" description="PI3K/PI4K catalytic" evidence="1">
    <location>
        <begin position="454"/>
        <end position="788"/>
    </location>
</feature>
<dbReference type="InterPro" id="IPR011009">
    <property type="entry name" value="Kinase-like_dom_sf"/>
</dbReference>
<dbReference type="InterPro" id="IPR000403">
    <property type="entry name" value="PI3/4_kinase_cat_dom"/>
</dbReference>
<protein>
    <submittedName>
        <fullName evidence="3">PI3K/PI4K catalytic domain-containing protein</fullName>
    </submittedName>
</protein>
<dbReference type="Gene3D" id="1.10.1070.11">
    <property type="entry name" value="Phosphatidylinositol 3-/4-kinase, catalytic domain"/>
    <property type="match status" value="1"/>
</dbReference>
<accession>A0A914QHG9</accession>
<proteinExistence type="predicted"/>
<keyword evidence="2" id="KW-1185">Reference proteome</keyword>
<evidence type="ECO:0000259" key="1">
    <source>
        <dbReference type="PROSITE" id="PS50290"/>
    </source>
</evidence>
<dbReference type="InterPro" id="IPR036940">
    <property type="entry name" value="PI3/4_kinase_cat_sf"/>
</dbReference>
<sequence length="800" mass="92432">MKQYQYQPTTVAYTNLKNELVSFLQADIKQFTPDCVALYASTRGQIFSFFKQISSVEENFRVSLKLLSTIDDINQAHTATKCYKMYSNYAFDRYMDTREPAKGLAAVVGLLKYISRECHTKPSRHILKLIYLVKRLSSSPSPPDLLKTFYALGPKCRMIYFLPYLHLLATEVSANSNEAFATLLILVAQVYPLHVLHAIYLQVGNEKFMKHVKNLQQLRTIKDENHRIGTDFEGAANLTEIHEYVYFYQKPDYATLSKMESANRSGFPFQTWINRKQLKTASGIFASLIYIINRYVPADVSAFIKVINGLEEMDNHFIERYYRNWTYIWDLLTTNSRNDENDAIEKVSLLLPALFEELNKFLENCKNDGTKLMLLQSLKKDFPKLDGGIEEKLHKIADYFSLMENVIENVYSTIKLEDLSQELYNFTGKLGRVISFSSFLEPHTGHCLPHIDLFVPVIKIHAKNGSFIKQLDVRLSNGKIVSYYIEPASIEQYFSSATNSFSSLNLSAEKFPDTNRRGALFRIPNIFQLNGIRLFEVSHCSLNKNQNILLGVKPLTFIMAESTNLHPFKSIANYYSNLSTRMSTEDDNIEHIQALAEQQKDHLPSKALFNWFINRYEDDLGCVWYLRKSLSTQMALFSLAQYTFGLNQMSLENLYFDISYGKLFNVNQSFSDQPPPSTSDGVVVPFRLTPAFVEFFGLSINGHFIPTMVSLAQAFLRKRFEDYFRPFYWDFWCRACQKQGKKISPTEINEFDNRMNIFKQRLTEIANYNGDSDSTIFKLCSDSQSIEKRSVLPADLYPWF</sequence>